<evidence type="ECO:0000256" key="1">
    <source>
        <dbReference type="ARBA" id="ARBA00010835"/>
    </source>
</evidence>
<evidence type="ECO:0000313" key="5">
    <source>
        <dbReference type="Proteomes" id="UP000237819"/>
    </source>
</evidence>
<proteinExistence type="inferred from homology"/>
<dbReference type="AlphaFoldDB" id="A0A2S8GIR6"/>
<dbReference type="PANTHER" id="PTHR43804">
    <property type="entry name" value="LD18447P"/>
    <property type="match status" value="1"/>
</dbReference>
<dbReference type="OrthoDB" id="9815709at2"/>
<dbReference type="RefSeq" id="WP_105337285.1">
    <property type="nucleotide sequence ID" value="NZ_PUHZ01000020.1"/>
</dbReference>
<dbReference type="SUPFAM" id="SSF75620">
    <property type="entry name" value="Release factor"/>
    <property type="match status" value="1"/>
</dbReference>
<dbReference type="InterPro" id="IPR000352">
    <property type="entry name" value="Pep_chain_release_fac_I"/>
</dbReference>
<gene>
    <name evidence="4" type="ORF">C5Y93_20355</name>
</gene>
<dbReference type="EMBL" id="PUHZ01000020">
    <property type="protein sequence ID" value="PQO44316.1"/>
    <property type="molecule type" value="Genomic_DNA"/>
</dbReference>
<evidence type="ECO:0000313" key="4">
    <source>
        <dbReference type="EMBL" id="PQO44316.1"/>
    </source>
</evidence>
<protein>
    <submittedName>
        <fullName evidence="4">Peptide chain release factor-like protein</fullName>
    </submittedName>
</protein>
<dbReference type="InterPro" id="IPR050057">
    <property type="entry name" value="Prokaryotic/Mito_RF"/>
</dbReference>
<dbReference type="PANTHER" id="PTHR43804:SF6">
    <property type="entry name" value="CLASS I PEPTIDE CHAIN RELEASE FACTOR"/>
    <property type="match status" value="1"/>
</dbReference>
<dbReference type="Gene3D" id="3.30.160.20">
    <property type="match status" value="1"/>
</dbReference>
<accession>A0A2S8GIR6</accession>
<evidence type="ECO:0000256" key="2">
    <source>
        <dbReference type="SAM" id="MobiDB-lite"/>
    </source>
</evidence>
<feature type="region of interest" description="Disordered" evidence="2">
    <location>
        <begin position="84"/>
        <end position="103"/>
    </location>
</feature>
<name>A0A2S8GIR6_9BACT</name>
<dbReference type="Pfam" id="PF00472">
    <property type="entry name" value="RF-1"/>
    <property type="match status" value="1"/>
</dbReference>
<comment type="caution">
    <text evidence="4">The sequence shown here is derived from an EMBL/GenBank/DDBJ whole genome shotgun (WGS) entry which is preliminary data.</text>
</comment>
<comment type="similarity">
    <text evidence="1">Belongs to the prokaryotic/mitochondrial release factor family.</text>
</comment>
<dbReference type="InterPro" id="IPR045853">
    <property type="entry name" value="Pep_chain_release_fac_I_sf"/>
</dbReference>
<organism evidence="4 5">
    <name type="scientific">Blastopirellula marina</name>
    <dbReference type="NCBI Taxonomy" id="124"/>
    <lineage>
        <taxon>Bacteria</taxon>
        <taxon>Pseudomonadati</taxon>
        <taxon>Planctomycetota</taxon>
        <taxon>Planctomycetia</taxon>
        <taxon>Pirellulales</taxon>
        <taxon>Pirellulaceae</taxon>
        <taxon>Blastopirellula</taxon>
    </lineage>
</organism>
<sequence length="168" mass="19155">MRDHPADWKEDRLLGECDMRRERRSGPGGQHRNKVETAVVLTHRPTGISAEANERRSQYENRQFALFRLRLRLSLQVRRPVSLDDPPSPLWKSRTRGGKISVNPQHDDFPSLLAEALDYVAAADWDAKVAAQSLSCSTTQLVRFLKDEPAAFQRLNAERGERGLRPLT</sequence>
<feature type="domain" description="Prokaryotic-type class I peptide chain release factors" evidence="3">
    <location>
        <begin position="22"/>
        <end position="74"/>
    </location>
</feature>
<dbReference type="GO" id="GO:0003747">
    <property type="term" value="F:translation release factor activity"/>
    <property type="evidence" value="ECO:0007669"/>
    <property type="project" value="InterPro"/>
</dbReference>
<reference evidence="4 5" key="1">
    <citation type="submission" date="2018-02" db="EMBL/GenBank/DDBJ databases">
        <title>Comparative genomes isolates from brazilian mangrove.</title>
        <authorList>
            <person name="Araujo J.E."/>
            <person name="Taketani R.G."/>
            <person name="Silva M.C.P."/>
            <person name="Loureco M.V."/>
            <person name="Andreote F.D."/>
        </authorList>
    </citation>
    <scope>NUCLEOTIDE SEQUENCE [LARGE SCALE GENOMIC DNA]</scope>
    <source>
        <strain evidence="4 5">Nap-Phe MGV</strain>
    </source>
</reference>
<evidence type="ECO:0000259" key="3">
    <source>
        <dbReference type="Pfam" id="PF00472"/>
    </source>
</evidence>
<dbReference type="Proteomes" id="UP000237819">
    <property type="component" value="Unassembled WGS sequence"/>
</dbReference>